<dbReference type="PROSITE" id="PS00435">
    <property type="entry name" value="PEROXIDASE_1"/>
    <property type="match status" value="1"/>
</dbReference>
<name>A0A6J1DLM4_MOMCH</name>
<evidence type="ECO:0000256" key="19">
    <source>
        <dbReference type="PIRSR" id="PIRSR600823-5"/>
    </source>
</evidence>
<dbReference type="GO" id="GO:0006979">
    <property type="term" value="P:response to oxidative stress"/>
    <property type="evidence" value="ECO:0007669"/>
    <property type="project" value="UniProtKB-UniRule"/>
</dbReference>
<comment type="catalytic activity">
    <reaction evidence="1 20">
        <text>2 a phenolic donor + H2O2 = 2 a phenolic radical donor + 2 H2O</text>
        <dbReference type="Rhea" id="RHEA:56136"/>
        <dbReference type="ChEBI" id="CHEBI:15377"/>
        <dbReference type="ChEBI" id="CHEBI:16240"/>
        <dbReference type="ChEBI" id="CHEBI:139520"/>
        <dbReference type="ChEBI" id="CHEBI:139521"/>
        <dbReference type="EC" id="1.11.1.7"/>
    </reaction>
</comment>
<evidence type="ECO:0000313" key="22">
    <source>
        <dbReference type="Proteomes" id="UP000504603"/>
    </source>
</evidence>
<feature type="binding site" evidence="17">
    <location>
        <position position="85"/>
    </location>
    <ligand>
        <name>Ca(2+)</name>
        <dbReference type="ChEBI" id="CHEBI:29108"/>
        <label>1</label>
    </ligand>
</feature>
<evidence type="ECO:0000256" key="18">
    <source>
        <dbReference type="PIRSR" id="PIRSR600823-4"/>
    </source>
</evidence>
<dbReference type="Pfam" id="PF00141">
    <property type="entry name" value="peroxidase"/>
    <property type="match status" value="1"/>
</dbReference>
<dbReference type="InterPro" id="IPR010255">
    <property type="entry name" value="Haem_peroxidase_sf"/>
</dbReference>
<comment type="similarity">
    <text evidence="3">Belongs to the peroxidase family. Ascorbate peroxidase subfamily.</text>
</comment>
<gene>
    <name evidence="23" type="primary">LOC111021694</name>
</gene>
<keyword evidence="8 17" id="KW-0479">Metal-binding</keyword>
<dbReference type="GO" id="GO:0020037">
    <property type="term" value="F:heme binding"/>
    <property type="evidence" value="ECO:0007669"/>
    <property type="project" value="UniProtKB-UniRule"/>
</dbReference>
<dbReference type="PRINTS" id="PR00461">
    <property type="entry name" value="PLPEROXIDASE"/>
</dbReference>
<feature type="site" description="Transition state stabilizer" evidence="18">
    <location>
        <position position="61"/>
    </location>
</feature>
<keyword evidence="6 20" id="KW-0575">Peroxidase</keyword>
<comment type="cofactor">
    <cofactor evidence="17 20">
        <name>Ca(2+)</name>
        <dbReference type="ChEBI" id="CHEBI:29108"/>
    </cofactor>
    <text evidence="17 20">Binds 2 calcium ions per subunit.</text>
</comment>
<feature type="binding site" evidence="17">
    <location>
        <position position="249"/>
    </location>
    <ligand>
        <name>Ca(2+)</name>
        <dbReference type="ChEBI" id="CHEBI:29108"/>
        <label>2</label>
    </ligand>
</feature>
<dbReference type="InterPro" id="IPR019794">
    <property type="entry name" value="Peroxidases_AS"/>
</dbReference>
<evidence type="ECO:0000256" key="10">
    <source>
        <dbReference type="ARBA" id="ARBA00022837"/>
    </source>
</evidence>
<dbReference type="GeneID" id="111021694"/>
<dbReference type="GO" id="GO:0005576">
    <property type="term" value="C:extracellular region"/>
    <property type="evidence" value="ECO:0007669"/>
    <property type="project" value="UniProtKB-SubCell"/>
</dbReference>
<feature type="disulfide bond" evidence="19">
    <location>
        <begin position="195"/>
        <end position="228"/>
    </location>
</feature>
<dbReference type="PROSITE" id="PS50873">
    <property type="entry name" value="PEROXIDASE_4"/>
    <property type="match status" value="1"/>
</dbReference>
<dbReference type="Proteomes" id="UP000504603">
    <property type="component" value="Unplaced"/>
</dbReference>
<dbReference type="InterPro" id="IPR019793">
    <property type="entry name" value="Peroxidases_heam-ligand_BS"/>
</dbReference>
<evidence type="ECO:0000256" key="6">
    <source>
        <dbReference type="ARBA" id="ARBA00022559"/>
    </source>
</evidence>
<keyword evidence="9 20" id="KW-0732">Signal</keyword>
<dbReference type="FunFam" id="1.10.520.10:FF:000008">
    <property type="entry name" value="Peroxidase"/>
    <property type="match status" value="1"/>
</dbReference>
<evidence type="ECO:0000256" key="20">
    <source>
        <dbReference type="RuleBase" id="RU362060"/>
    </source>
</evidence>
<evidence type="ECO:0000259" key="21">
    <source>
        <dbReference type="PROSITE" id="PS50873"/>
    </source>
</evidence>
<reference evidence="23" key="1">
    <citation type="submission" date="2025-08" db="UniProtKB">
        <authorList>
            <consortium name="RefSeq"/>
        </authorList>
    </citation>
    <scope>IDENTIFICATION</scope>
    <source>
        <strain evidence="23">OHB3-1</strain>
    </source>
</reference>
<dbReference type="FunFam" id="1.10.420.10:FF:000010">
    <property type="entry name" value="Peroxidase"/>
    <property type="match status" value="1"/>
</dbReference>
<feature type="binding site" evidence="17">
    <location>
        <position position="75"/>
    </location>
    <ligand>
        <name>Ca(2+)</name>
        <dbReference type="ChEBI" id="CHEBI:29108"/>
        <label>1</label>
    </ligand>
</feature>
<feature type="binding site" evidence="17">
    <location>
        <position position="73"/>
    </location>
    <ligand>
        <name>Ca(2+)</name>
        <dbReference type="ChEBI" id="CHEBI:29108"/>
        <label>1</label>
    </ligand>
</feature>
<feature type="disulfide bond" evidence="19">
    <location>
        <begin position="67"/>
        <end position="72"/>
    </location>
</feature>
<feature type="binding site" evidence="17">
    <location>
        <position position="66"/>
    </location>
    <ligand>
        <name>Ca(2+)</name>
        <dbReference type="ChEBI" id="CHEBI:29108"/>
        <label>1</label>
    </ligand>
</feature>
<dbReference type="KEGG" id="mcha:111021694"/>
<dbReference type="Gene3D" id="1.10.520.10">
    <property type="match status" value="1"/>
</dbReference>
<dbReference type="GO" id="GO:0140825">
    <property type="term" value="F:lactoperoxidase activity"/>
    <property type="evidence" value="ECO:0007669"/>
    <property type="project" value="UniProtKB-EC"/>
</dbReference>
<dbReference type="Gene3D" id="1.10.420.10">
    <property type="entry name" value="Peroxidase, domain 2"/>
    <property type="match status" value="1"/>
</dbReference>
<evidence type="ECO:0000256" key="15">
    <source>
        <dbReference type="PIRSR" id="PIRSR600823-1"/>
    </source>
</evidence>
<feature type="binding site" description="axial binding residue" evidence="17">
    <location>
        <position position="188"/>
    </location>
    <ligand>
        <name>heme b</name>
        <dbReference type="ChEBI" id="CHEBI:60344"/>
    </ligand>
    <ligandPart>
        <name>Fe</name>
        <dbReference type="ChEBI" id="CHEBI:18248"/>
    </ligandPart>
</feature>
<feature type="signal peptide" evidence="20">
    <location>
        <begin position="1"/>
        <end position="23"/>
    </location>
</feature>
<evidence type="ECO:0000256" key="13">
    <source>
        <dbReference type="ARBA" id="ARBA00023157"/>
    </source>
</evidence>
<feature type="disulfide bond" evidence="19">
    <location>
        <begin position="34"/>
        <end position="111"/>
    </location>
</feature>
<comment type="function">
    <text evidence="2">Removal of H(2)O(2), oxidation of toxic reductants, biosynthesis and degradation of lignin, suberization, auxin catabolism, response to environmental stresses such as wounding, pathogen attack and oxidative stress. These functions might be dependent on each isozyme/isoform in each plant tissue.</text>
</comment>
<dbReference type="PANTHER" id="PTHR31235">
    <property type="entry name" value="PEROXIDASE 25-RELATED"/>
    <property type="match status" value="1"/>
</dbReference>
<feature type="domain" description="Plant heme peroxidase family profile" evidence="21">
    <location>
        <begin position="24"/>
        <end position="326"/>
    </location>
</feature>
<keyword evidence="5 20" id="KW-0964">Secreted</keyword>
<evidence type="ECO:0000256" key="7">
    <source>
        <dbReference type="ARBA" id="ARBA00022617"/>
    </source>
</evidence>
<evidence type="ECO:0000256" key="16">
    <source>
        <dbReference type="PIRSR" id="PIRSR600823-2"/>
    </source>
</evidence>
<dbReference type="SUPFAM" id="SSF48113">
    <property type="entry name" value="Heme-dependent peroxidases"/>
    <property type="match status" value="1"/>
</dbReference>
<dbReference type="GO" id="GO:0046872">
    <property type="term" value="F:metal ion binding"/>
    <property type="evidence" value="ECO:0007669"/>
    <property type="project" value="UniProtKB-UniRule"/>
</dbReference>
<dbReference type="InterPro" id="IPR002016">
    <property type="entry name" value="Haem_peroxidase"/>
</dbReference>
<evidence type="ECO:0000256" key="4">
    <source>
        <dbReference type="ARBA" id="ARBA00012313"/>
    </source>
</evidence>
<comment type="subcellular location">
    <subcellularLocation>
        <location evidence="20">Secreted</location>
    </subcellularLocation>
</comment>
<keyword evidence="14 20" id="KW-0376">Hydrogen peroxide</keyword>
<evidence type="ECO:0000313" key="23">
    <source>
        <dbReference type="RefSeq" id="XP_022154422.1"/>
    </source>
</evidence>
<evidence type="ECO:0000256" key="11">
    <source>
        <dbReference type="ARBA" id="ARBA00023002"/>
    </source>
</evidence>
<dbReference type="InterPro" id="IPR033905">
    <property type="entry name" value="Secretory_peroxidase"/>
</dbReference>
<protein>
    <recommendedName>
        <fullName evidence="4 20">Peroxidase</fullName>
        <ecNumber evidence="4 20">1.11.1.7</ecNumber>
    </recommendedName>
</protein>
<evidence type="ECO:0000256" key="14">
    <source>
        <dbReference type="ARBA" id="ARBA00023324"/>
    </source>
</evidence>
<keyword evidence="7 20" id="KW-0349">Heme</keyword>
<feature type="binding site" evidence="17">
    <location>
        <position position="189"/>
    </location>
    <ligand>
        <name>Ca(2+)</name>
        <dbReference type="ChEBI" id="CHEBI:29108"/>
        <label>2</label>
    </ligand>
</feature>
<evidence type="ECO:0000256" key="2">
    <source>
        <dbReference type="ARBA" id="ARBA00002322"/>
    </source>
</evidence>
<evidence type="ECO:0000256" key="12">
    <source>
        <dbReference type="ARBA" id="ARBA00023004"/>
    </source>
</evidence>
<feature type="disulfide bond" evidence="19">
    <location>
        <begin position="117"/>
        <end position="322"/>
    </location>
</feature>
<keyword evidence="12 17" id="KW-0408">Iron</keyword>
<keyword evidence="11 20" id="KW-0560">Oxidoreductase</keyword>
<feature type="chain" id="PRO_5027154962" description="Peroxidase" evidence="20">
    <location>
        <begin position="24"/>
        <end position="328"/>
    </location>
</feature>
<feature type="binding site" evidence="17">
    <location>
        <position position="69"/>
    </location>
    <ligand>
        <name>Ca(2+)</name>
        <dbReference type="ChEBI" id="CHEBI:29108"/>
        <label>1</label>
    </ligand>
</feature>
<evidence type="ECO:0000256" key="3">
    <source>
        <dbReference type="ARBA" id="ARBA00006873"/>
    </source>
</evidence>
<comment type="similarity">
    <text evidence="20">Belongs to the peroxidase family. Classical plant (class III) peroxidase subfamily.</text>
</comment>
<organism evidence="22 23">
    <name type="scientific">Momordica charantia</name>
    <name type="common">Bitter gourd</name>
    <name type="synonym">Balsam pear</name>
    <dbReference type="NCBI Taxonomy" id="3673"/>
    <lineage>
        <taxon>Eukaryota</taxon>
        <taxon>Viridiplantae</taxon>
        <taxon>Streptophyta</taxon>
        <taxon>Embryophyta</taxon>
        <taxon>Tracheophyta</taxon>
        <taxon>Spermatophyta</taxon>
        <taxon>Magnoliopsida</taxon>
        <taxon>eudicotyledons</taxon>
        <taxon>Gunneridae</taxon>
        <taxon>Pentapetalae</taxon>
        <taxon>rosids</taxon>
        <taxon>fabids</taxon>
        <taxon>Cucurbitales</taxon>
        <taxon>Cucurbitaceae</taxon>
        <taxon>Momordiceae</taxon>
        <taxon>Momordica</taxon>
    </lineage>
</organism>
<feature type="binding site" evidence="17">
    <location>
        <position position="71"/>
    </location>
    <ligand>
        <name>Ca(2+)</name>
        <dbReference type="ChEBI" id="CHEBI:29108"/>
        <label>1</label>
    </ligand>
</feature>
<evidence type="ECO:0000256" key="17">
    <source>
        <dbReference type="PIRSR" id="PIRSR600823-3"/>
    </source>
</evidence>
<keyword evidence="22" id="KW-1185">Reference proteome</keyword>
<dbReference type="PROSITE" id="PS00436">
    <property type="entry name" value="PEROXIDASE_2"/>
    <property type="match status" value="1"/>
</dbReference>
<feature type="active site" description="Proton acceptor" evidence="15">
    <location>
        <position position="65"/>
    </location>
</feature>
<feature type="binding site" evidence="16">
    <location>
        <position position="158"/>
    </location>
    <ligand>
        <name>substrate</name>
    </ligand>
</feature>
<accession>A0A6J1DLM4</accession>
<dbReference type="GO" id="GO:0042744">
    <property type="term" value="P:hydrogen peroxide catabolic process"/>
    <property type="evidence" value="ECO:0007669"/>
    <property type="project" value="UniProtKB-KW"/>
</dbReference>
<keyword evidence="13 19" id="KW-1015">Disulfide bond</keyword>
<dbReference type="AlphaFoldDB" id="A0A6J1DLM4"/>
<proteinExistence type="inferred from homology"/>
<dbReference type="PRINTS" id="PR00458">
    <property type="entry name" value="PEROXIDASE"/>
</dbReference>
<keyword evidence="10 17" id="KW-0106">Calcium</keyword>
<evidence type="ECO:0000256" key="5">
    <source>
        <dbReference type="ARBA" id="ARBA00022525"/>
    </source>
</evidence>
<sequence length="328" mass="35128">MAKFLMPLSLLLLLMSFAAMSEGQLGFGFYSQTCPSAESIVRSVVSDAVRASANAAAVLLRLHFHDCYVDGCDGSILIDNGPRSEKLAFGHQGVGGFEIIERAKQAVEAECPGVVSCADIVAMAARDAIVLANGPEYEVETGRRDGRVSEISHADDLPDVGDSVQVLKDKFAQKGMTDKDLVLLSAAHTIGTTACFFMTKRLYNFSPGGSGSDPDISPALLPELKSQCPPNGDVSTRLAIDRGSQQSFDIHILQNIRNGFAVLASDARLNDDASTRAVMDSYFSPLTPIFGPSFQDDFVNSMVRMGQIGVKSGSQGEIRRVCSSFNSR</sequence>
<dbReference type="EC" id="1.11.1.7" evidence="4 20"/>
<dbReference type="OrthoDB" id="2113341at2759"/>
<dbReference type="RefSeq" id="XP_022154422.1">
    <property type="nucleotide sequence ID" value="XM_022298730.1"/>
</dbReference>
<evidence type="ECO:0000256" key="1">
    <source>
        <dbReference type="ARBA" id="ARBA00000189"/>
    </source>
</evidence>
<dbReference type="CDD" id="cd00693">
    <property type="entry name" value="secretory_peroxidase"/>
    <property type="match status" value="1"/>
</dbReference>
<evidence type="ECO:0000256" key="8">
    <source>
        <dbReference type="ARBA" id="ARBA00022723"/>
    </source>
</evidence>
<comment type="cofactor">
    <cofactor evidence="17 20">
        <name>heme b</name>
        <dbReference type="ChEBI" id="CHEBI:60344"/>
    </cofactor>
    <text evidence="17 20">Binds 1 heme b (iron(II)-protoporphyrin IX) group per subunit.</text>
</comment>
<feature type="binding site" evidence="17">
    <location>
        <position position="241"/>
    </location>
    <ligand>
        <name>Ca(2+)</name>
        <dbReference type="ChEBI" id="CHEBI:29108"/>
        <label>2</label>
    </ligand>
</feature>
<evidence type="ECO:0000256" key="9">
    <source>
        <dbReference type="ARBA" id="ARBA00022729"/>
    </source>
</evidence>
<dbReference type="InterPro" id="IPR000823">
    <property type="entry name" value="Peroxidase_pln"/>
</dbReference>